<dbReference type="GO" id="GO:0004550">
    <property type="term" value="F:nucleoside diphosphate kinase activity"/>
    <property type="evidence" value="ECO:0007669"/>
    <property type="project" value="UniProtKB-EC"/>
</dbReference>
<evidence type="ECO:0000256" key="7">
    <source>
        <dbReference type="RuleBase" id="RU004011"/>
    </source>
</evidence>
<evidence type="ECO:0000313" key="9">
    <source>
        <dbReference type="EMBL" id="CAG9312260.1"/>
    </source>
</evidence>
<evidence type="ECO:0000259" key="8">
    <source>
        <dbReference type="SMART" id="SM00562"/>
    </source>
</evidence>
<evidence type="ECO:0000313" key="10">
    <source>
        <dbReference type="Proteomes" id="UP001162131"/>
    </source>
</evidence>
<dbReference type="EMBL" id="CAJZBQ010000005">
    <property type="protein sequence ID" value="CAG9312260.1"/>
    <property type="molecule type" value="Genomic_DNA"/>
</dbReference>
<comment type="similarity">
    <text evidence="2 6 7">Belongs to the NDK family.</text>
</comment>
<dbReference type="GO" id="GO:0006228">
    <property type="term" value="P:UTP biosynthetic process"/>
    <property type="evidence" value="ECO:0007669"/>
    <property type="project" value="InterPro"/>
</dbReference>
<dbReference type="GO" id="GO:0006241">
    <property type="term" value="P:CTP biosynthetic process"/>
    <property type="evidence" value="ECO:0007669"/>
    <property type="project" value="InterPro"/>
</dbReference>
<evidence type="ECO:0000256" key="6">
    <source>
        <dbReference type="PROSITE-ProRule" id="PRU00706"/>
    </source>
</evidence>
<feature type="domain" description="Nucleoside diphosphate kinase-like" evidence="8">
    <location>
        <begin position="374"/>
        <end position="502"/>
    </location>
</feature>
<proteinExistence type="inferred from homology"/>
<dbReference type="InterPro" id="IPR036850">
    <property type="entry name" value="NDK-like_dom_sf"/>
</dbReference>
<reference evidence="9" key="1">
    <citation type="submission" date="2021-09" db="EMBL/GenBank/DDBJ databases">
        <authorList>
            <consortium name="AG Swart"/>
            <person name="Singh M."/>
            <person name="Singh A."/>
            <person name="Seah K."/>
            <person name="Emmerich C."/>
        </authorList>
    </citation>
    <scope>NUCLEOTIDE SEQUENCE</scope>
    <source>
        <strain evidence="9">ATCC30299</strain>
    </source>
</reference>
<dbReference type="Gene3D" id="3.30.70.141">
    <property type="entry name" value="Nucleoside diphosphate kinase-like domain"/>
    <property type="match status" value="1"/>
</dbReference>
<comment type="caution">
    <text evidence="6">Lacks conserved residue(s) required for the propagation of feature annotation.</text>
</comment>
<dbReference type="PROSITE" id="PS51374">
    <property type="entry name" value="NDPK_LIKE"/>
    <property type="match status" value="1"/>
</dbReference>
<sequence length="746" mass="85825">MEQYSKPTRLIPLQLYSPFQNTTPFRRLISRDQERLRARSFKNLNVQSTKNQNCPEKIMSFARLYSQPALVFTTLHERQILGRVRKPKNLPPLSKTQYDSRFPKTTEANEIDRRAFSLELSRNSSQSDIIDAKWVGLETHKSEKVIEFLPDSDLIEEAAENQESELIVEKPENHDSVIKTIEKAEESGNFNFIEDKELEEDFKALKISNIETVEQDNKSEDFEINENQEKETDKGEEIVIPKLNLQIEHNRHDVEEATSPLLTPLSLPKIQIIEEHQEARTVAENSSLTFEAPGVILRLNSIIITVEGVDFELKIPLALCKHVMFGTELDIIVNITTSVFIGNNQLTFMKKENYLTNYAEISANNMQIIFQPDFQRSFLLLKPGAVKGKMIGKTIKRLELAGLVMKASKMIKPSKNIVQEFYKDLKDAENYEKLVEGLAEGPVVVMSWEGSNAIFVCRKIIQAIEDKLSPDSPLSGSFYSPENQKDTEKQLNLWFSNEERKNWDYHKNPRIIKTGQANRAWAIKLPTIEYITIGGSIIRPIPLGILRQMIDSHFDKWNEKWMTYFKAHEIEEKSPRAKRSGTDTSSLKANTVHNEKTVILSLNAPEVVMSNHELEAKYSFKIEDISSLLAIVDENGKDFLENIMIGCKLSSSEIRKKKVWKLKLAIDPLEFTGTKTHKLEAHVADIDIDGTIYNCEFYMPSVDVYDPETKHHNRIRLDSDTCQKLALENFDNWEKTCLDYFEKNNN</sequence>
<comment type="caution">
    <text evidence="9">The sequence shown here is derived from an EMBL/GenBank/DDBJ whole genome shotgun (WGS) entry which is preliminary data.</text>
</comment>
<evidence type="ECO:0000256" key="5">
    <source>
        <dbReference type="ARBA" id="ARBA00022777"/>
    </source>
</evidence>
<evidence type="ECO:0000256" key="4">
    <source>
        <dbReference type="ARBA" id="ARBA00022679"/>
    </source>
</evidence>
<evidence type="ECO:0000256" key="3">
    <source>
        <dbReference type="ARBA" id="ARBA00012966"/>
    </source>
</evidence>
<keyword evidence="5" id="KW-0418">Kinase</keyword>
<evidence type="ECO:0000256" key="2">
    <source>
        <dbReference type="ARBA" id="ARBA00008142"/>
    </source>
</evidence>
<dbReference type="EC" id="2.7.4.6" evidence="3"/>
<dbReference type="PRINTS" id="PR01243">
    <property type="entry name" value="NUCDPKINASE"/>
</dbReference>
<protein>
    <recommendedName>
        <fullName evidence="3">nucleoside-diphosphate kinase</fullName>
        <ecNumber evidence="3">2.7.4.6</ecNumber>
    </recommendedName>
</protein>
<dbReference type="SUPFAM" id="SSF54919">
    <property type="entry name" value="Nucleoside diphosphate kinase, NDK"/>
    <property type="match status" value="1"/>
</dbReference>
<evidence type="ECO:0000256" key="1">
    <source>
        <dbReference type="ARBA" id="ARBA00001946"/>
    </source>
</evidence>
<gene>
    <name evidence="9" type="ORF">BSTOLATCC_MIC5502</name>
</gene>
<dbReference type="SMART" id="SM00562">
    <property type="entry name" value="NDK"/>
    <property type="match status" value="1"/>
</dbReference>
<dbReference type="GO" id="GO:0006183">
    <property type="term" value="P:GTP biosynthetic process"/>
    <property type="evidence" value="ECO:0007669"/>
    <property type="project" value="InterPro"/>
</dbReference>
<keyword evidence="10" id="KW-1185">Reference proteome</keyword>
<name>A0AAU9IEH2_9CILI</name>
<organism evidence="9 10">
    <name type="scientific">Blepharisma stoltei</name>
    <dbReference type="NCBI Taxonomy" id="1481888"/>
    <lineage>
        <taxon>Eukaryota</taxon>
        <taxon>Sar</taxon>
        <taxon>Alveolata</taxon>
        <taxon>Ciliophora</taxon>
        <taxon>Postciliodesmatophora</taxon>
        <taxon>Heterotrichea</taxon>
        <taxon>Heterotrichida</taxon>
        <taxon>Blepharismidae</taxon>
        <taxon>Blepharisma</taxon>
    </lineage>
</organism>
<dbReference type="Pfam" id="PF00334">
    <property type="entry name" value="NDK"/>
    <property type="match status" value="1"/>
</dbReference>
<dbReference type="Proteomes" id="UP001162131">
    <property type="component" value="Unassembled WGS sequence"/>
</dbReference>
<dbReference type="InterPro" id="IPR034907">
    <property type="entry name" value="NDK-like_dom"/>
</dbReference>
<accession>A0AAU9IEH2</accession>
<dbReference type="AlphaFoldDB" id="A0AAU9IEH2"/>
<comment type="cofactor">
    <cofactor evidence="1">
        <name>Mg(2+)</name>
        <dbReference type="ChEBI" id="CHEBI:18420"/>
    </cofactor>
</comment>
<dbReference type="InterPro" id="IPR001564">
    <property type="entry name" value="Nucleoside_diP_kinase"/>
</dbReference>
<keyword evidence="4" id="KW-0808">Transferase</keyword>
<dbReference type="PANTHER" id="PTHR11349">
    <property type="entry name" value="NUCLEOSIDE DIPHOSPHATE KINASE"/>
    <property type="match status" value="1"/>
</dbReference>